<evidence type="ECO:0000313" key="5">
    <source>
        <dbReference type="Proteomes" id="UP000000763"/>
    </source>
</evidence>
<feature type="transmembrane region" description="Helical" evidence="2">
    <location>
        <begin position="515"/>
        <end position="534"/>
    </location>
</feature>
<feature type="domain" description="Retrotransposon gag" evidence="3">
    <location>
        <begin position="299"/>
        <end position="359"/>
    </location>
</feature>
<proteinExistence type="predicted"/>
<evidence type="ECO:0000256" key="1">
    <source>
        <dbReference type="SAM" id="MobiDB-lite"/>
    </source>
</evidence>
<sequence length="537" mass="60154">MKIGGEEEARVKVDLKELQAVGISYGLRKIFKRMDTAIAFQPREFQGYCIYISTGERWCKDTHSNVPQYPLYPVYGYPPSTVAHQVGGFGAQGSTTMTSSLVDDSVNPSINQGTSTSTMLVWTQVGEIVFPVCTMMPIRTGLVSTGSENDVVTAPVDSMSEDPPAGAKNRTSTTSMPEKDSNAASSCLSNKQHEPTRTTSEATRTWCPNHKTKGHDLQACSVFSTYKLKSVPARNAEFNVLPPLVMFIVPFTWQGLTTSRAVRCRAFTRSLREVRWPEKFRPGAIEKYDGSTNPEEFLQFVANFQGTYKRHVIEDVLHALTQNPGESLRDYIRCFNECRNTIPEITDASVICTFKSGVRDRYTTQELATRQITTARRLFEIVDRCAHADDALRRKNDKPKTEGEKKPAKDASKSSKKKSRRSGKMKAQIEVLATEYADPPRHPDPQGDNTKKIWCPIHKLDKHSLETCFVIKKALTKQLALEKGKRVRVVEKAAEAATQDSDSAYPDSDLQVSHIFGGSCHFLIFVLGFINYLINYY</sequence>
<dbReference type="InterPro" id="IPR005162">
    <property type="entry name" value="Retrotrans_gag_dom"/>
</dbReference>
<dbReference type="Pfam" id="PF03732">
    <property type="entry name" value="Retrotrans_gag"/>
    <property type="match status" value="1"/>
</dbReference>
<feature type="region of interest" description="Disordered" evidence="1">
    <location>
        <begin position="391"/>
        <end position="427"/>
    </location>
</feature>
<evidence type="ECO:0000313" key="4">
    <source>
        <dbReference type="EMBL" id="AAX94961.1"/>
    </source>
</evidence>
<evidence type="ECO:0000256" key="2">
    <source>
        <dbReference type="SAM" id="Phobius"/>
    </source>
</evidence>
<evidence type="ECO:0000259" key="3">
    <source>
        <dbReference type="Pfam" id="PF03732"/>
    </source>
</evidence>
<feature type="compositionally biased region" description="Polar residues" evidence="1">
    <location>
        <begin position="169"/>
        <end position="190"/>
    </location>
</feature>
<dbReference type="EMBL" id="AC135497">
    <property type="protein sequence ID" value="AAX94961.1"/>
    <property type="molecule type" value="Genomic_DNA"/>
</dbReference>
<dbReference type="Proteomes" id="UP000000763">
    <property type="component" value="Chromosome 11"/>
</dbReference>
<feature type="region of interest" description="Disordered" evidence="1">
    <location>
        <begin position="153"/>
        <end position="208"/>
    </location>
</feature>
<keyword evidence="2" id="KW-0472">Membrane</keyword>
<name>Q2R7B9_ORYSJ</name>
<dbReference type="AlphaFoldDB" id="Q2R7B9"/>
<reference evidence="5" key="2">
    <citation type="journal article" date="2008" name="Nucleic Acids Res.">
        <title>The rice annotation project database (RAP-DB): 2008 update.</title>
        <authorList>
            <consortium name="The rice annotation project (RAP)"/>
        </authorList>
    </citation>
    <scope>GENOME REANNOTATION</scope>
    <source>
        <strain evidence="5">cv. Nipponbare</strain>
    </source>
</reference>
<protein>
    <submittedName>
        <fullName evidence="4">Retrotransposon protein, putative, Ty3-gypsy sub-class</fullName>
    </submittedName>
</protein>
<gene>
    <name evidence="4" type="ordered locus">LOC_Os11g17130</name>
</gene>
<accession>Q2R7B9</accession>
<keyword evidence="2" id="KW-0812">Transmembrane</keyword>
<organism evidence="4 5">
    <name type="scientific">Oryza sativa subsp. japonica</name>
    <name type="common">Rice</name>
    <dbReference type="NCBI Taxonomy" id="39947"/>
    <lineage>
        <taxon>Eukaryota</taxon>
        <taxon>Viridiplantae</taxon>
        <taxon>Streptophyta</taxon>
        <taxon>Embryophyta</taxon>
        <taxon>Tracheophyta</taxon>
        <taxon>Spermatophyta</taxon>
        <taxon>Magnoliopsida</taxon>
        <taxon>Liliopsida</taxon>
        <taxon>Poales</taxon>
        <taxon>Poaceae</taxon>
        <taxon>BOP clade</taxon>
        <taxon>Oryzoideae</taxon>
        <taxon>Oryzeae</taxon>
        <taxon>Oryzinae</taxon>
        <taxon>Oryza</taxon>
        <taxon>Oryza sativa</taxon>
    </lineage>
</organism>
<feature type="compositionally biased region" description="Basic and acidic residues" evidence="1">
    <location>
        <begin position="391"/>
        <end position="413"/>
    </location>
</feature>
<feature type="compositionally biased region" description="Basic residues" evidence="1">
    <location>
        <begin position="414"/>
        <end position="424"/>
    </location>
</feature>
<reference evidence="5" key="1">
    <citation type="journal article" date="2005" name="Nature">
        <title>The map-based sequence of the rice genome.</title>
        <authorList>
            <consortium name="International rice genome sequencing project (IRGSP)"/>
            <person name="Matsumoto T."/>
            <person name="Wu J."/>
            <person name="Kanamori H."/>
            <person name="Katayose Y."/>
            <person name="Fujisawa M."/>
            <person name="Namiki N."/>
            <person name="Mizuno H."/>
            <person name="Yamamoto K."/>
            <person name="Antonio B.A."/>
            <person name="Baba T."/>
            <person name="Sakata K."/>
            <person name="Nagamura Y."/>
            <person name="Aoki H."/>
            <person name="Arikawa K."/>
            <person name="Arita K."/>
            <person name="Bito T."/>
            <person name="Chiden Y."/>
            <person name="Fujitsuka N."/>
            <person name="Fukunaka R."/>
            <person name="Hamada M."/>
            <person name="Harada C."/>
            <person name="Hayashi A."/>
            <person name="Hijishita S."/>
            <person name="Honda M."/>
            <person name="Hosokawa S."/>
            <person name="Ichikawa Y."/>
            <person name="Idonuma A."/>
            <person name="Iijima M."/>
            <person name="Ikeda M."/>
            <person name="Ikeno M."/>
            <person name="Ito K."/>
            <person name="Ito S."/>
            <person name="Ito T."/>
            <person name="Ito Y."/>
            <person name="Ito Y."/>
            <person name="Iwabuchi A."/>
            <person name="Kamiya K."/>
            <person name="Karasawa W."/>
            <person name="Kurita K."/>
            <person name="Katagiri S."/>
            <person name="Kikuta A."/>
            <person name="Kobayashi H."/>
            <person name="Kobayashi N."/>
            <person name="Machita K."/>
            <person name="Maehara T."/>
            <person name="Masukawa M."/>
            <person name="Mizubayashi T."/>
            <person name="Mukai Y."/>
            <person name="Nagasaki H."/>
            <person name="Nagata Y."/>
            <person name="Naito S."/>
            <person name="Nakashima M."/>
            <person name="Nakama Y."/>
            <person name="Nakamichi Y."/>
            <person name="Nakamura M."/>
            <person name="Meguro A."/>
            <person name="Negishi M."/>
            <person name="Ohta I."/>
            <person name="Ohta T."/>
            <person name="Okamoto M."/>
            <person name="Ono N."/>
            <person name="Saji S."/>
            <person name="Sakaguchi M."/>
            <person name="Sakai K."/>
            <person name="Shibata M."/>
            <person name="Shimokawa T."/>
            <person name="Song J."/>
            <person name="Takazaki Y."/>
            <person name="Terasawa K."/>
            <person name="Tsugane M."/>
            <person name="Tsuji K."/>
            <person name="Ueda S."/>
            <person name="Waki K."/>
            <person name="Yamagata H."/>
            <person name="Yamamoto M."/>
            <person name="Yamamoto S."/>
            <person name="Yamane H."/>
            <person name="Yoshiki S."/>
            <person name="Yoshihara R."/>
            <person name="Yukawa K."/>
            <person name="Zhong H."/>
            <person name="Yano M."/>
            <person name="Yuan Q."/>
            <person name="Ouyang S."/>
            <person name="Liu J."/>
            <person name="Jones K.M."/>
            <person name="Gansberger K."/>
            <person name="Moffat K."/>
            <person name="Hill J."/>
            <person name="Bera J."/>
            <person name="Fadrosh D."/>
            <person name="Jin S."/>
            <person name="Johri S."/>
            <person name="Kim M."/>
            <person name="Overton L."/>
            <person name="Reardon M."/>
            <person name="Tsitrin T."/>
            <person name="Vuong H."/>
            <person name="Weaver B."/>
            <person name="Ciecko A."/>
            <person name="Tallon L."/>
            <person name="Jackson J."/>
            <person name="Pai G."/>
            <person name="Aken S.V."/>
            <person name="Utterback T."/>
            <person name="Reidmuller S."/>
            <person name="Feldblyum T."/>
            <person name="Hsiao J."/>
            <person name="Zismann V."/>
            <person name="Iobst S."/>
            <person name="de Vazeille A.R."/>
            <person name="Buell C.R."/>
            <person name="Ying K."/>
            <person name="Li Y."/>
            <person name="Lu T."/>
            <person name="Huang Y."/>
            <person name="Zhao Q."/>
            <person name="Feng Q."/>
            <person name="Zhang L."/>
            <person name="Zhu J."/>
            <person name="Weng Q."/>
            <person name="Mu J."/>
            <person name="Lu Y."/>
            <person name="Fan D."/>
            <person name="Liu Y."/>
            <person name="Guan J."/>
            <person name="Zhang Y."/>
            <person name="Yu S."/>
            <person name="Liu X."/>
            <person name="Zhang Y."/>
            <person name="Hong G."/>
            <person name="Han B."/>
            <person name="Choisne N."/>
            <person name="Demange N."/>
            <person name="Orjeda G."/>
            <person name="Samain S."/>
            <person name="Cattolico L."/>
            <person name="Pelletier E."/>
            <person name="Couloux A."/>
            <person name="Segurens B."/>
            <person name="Wincker P."/>
            <person name="D'Hont A."/>
            <person name="Scarpelli C."/>
            <person name="Weissenbach J."/>
            <person name="Salanoubat M."/>
            <person name="Quetier F."/>
            <person name="Yu Y."/>
            <person name="Kim H.R."/>
            <person name="Rambo T."/>
            <person name="Currie J."/>
            <person name="Collura K."/>
            <person name="Luo M."/>
            <person name="Yang T."/>
            <person name="Ammiraju J.S.S."/>
            <person name="Engler F."/>
            <person name="Soderlund C."/>
            <person name="Wing R.A."/>
            <person name="Palmer L.E."/>
            <person name="de la Bastide M."/>
            <person name="Spiegel L."/>
            <person name="Nascimento L."/>
            <person name="Zutavern T."/>
            <person name="O'Shaughnessy A."/>
            <person name="Dike S."/>
            <person name="Dedhia N."/>
            <person name="Preston R."/>
            <person name="Balija V."/>
            <person name="McCombie W.R."/>
            <person name="Chow T."/>
            <person name="Chen H."/>
            <person name="Chung M."/>
            <person name="Chen C."/>
            <person name="Shaw J."/>
            <person name="Wu H."/>
            <person name="Hsiao K."/>
            <person name="Chao Y."/>
            <person name="Chu M."/>
            <person name="Cheng C."/>
            <person name="Hour A."/>
            <person name="Lee P."/>
            <person name="Lin S."/>
            <person name="Lin Y."/>
            <person name="Liou J."/>
            <person name="Liu S."/>
            <person name="Hsing Y."/>
            <person name="Raghuvanshi S."/>
            <person name="Mohanty A."/>
            <person name="Bharti A.K."/>
            <person name="Gaur A."/>
            <person name="Gupta V."/>
            <person name="Kumar D."/>
            <person name="Ravi V."/>
            <person name="Vij S."/>
            <person name="Kapur A."/>
            <person name="Khurana P."/>
            <person name="Khurana P."/>
            <person name="Khurana J.P."/>
            <person name="Tyagi A.K."/>
            <person name="Gaikwad K."/>
            <person name="Singh A."/>
            <person name="Dalal V."/>
            <person name="Srivastava S."/>
            <person name="Dixit A."/>
            <person name="Pal A.K."/>
            <person name="Ghazi I.A."/>
            <person name="Yadav M."/>
            <person name="Pandit A."/>
            <person name="Bhargava A."/>
            <person name="Sureshbabu K."/>
            <person name="Batra K."/>
            <person name="Sharma T.R."/>
            <person name="Mohapatra T."/>
            <person name="Singh N.K."/>
            <person name="Messing J."/>
            <person name="Nelson A.B."/>
            <person name="Fuks G."/>
            <person name="Kavchok S."/>
            <person name="Keizer G."/>
            <person name="Linton E."/>
            <person name="Llaca V."/>
            <person name="Song R."/>
            <person name="Tanyolac B."/>
            <person name="Young S."/>
            <person name="Ho-Il K."/>
            <person name="Hahn J.H."/>
            <person name="Sangsakoo G."/>
            <person name="Vanavichit A."/>
            <person name="de Mattos Luiz.A.T."/>
            <person name="Zimmer P.D."/>
            <person name="Malone G."/>
            <person name="Dellagostin O."/>
            <person name="de Oliveira A.C."/>
            <person name="Bevan M."/>
            <person name="Bancroft I."/>
            <person name="Minx P."/>
            <person name="Cordum H."/>
            <person name="Wilson R."/>
            <person name="Cheng Z."/>
            <person name="Jin W."/>
            <person name="Jiang J."/>
            <person name="Leong S.A."/>
            <person name="Iwama H."/>
            <person name="Gojobori T."/>
            <person name="Itoh T."/>
            <person name="Niimura Y."/>
            <person name="Fujii Y."/>
            <person name="Habara T."/>
            <person name="Sakai H."/>
            <person name="Sato Y."/>
            <person name="Wilson G."/>
            <person name="Kumar K."/>
            <person name="McCouch S."/>
            <person name="Juretic N."/>
            <person name="Hoen D."/>
            <person name="Wright S."/>
            <person name="Bruskiewich R."/>
            <person name="Bureau T."/>
            <person name="Miyao A."/>
            <person name="Hirochika H."/>
            <person name="Nishikawa T."/>
            <person name="Kadowaki K."/>
            <person name="Sugiura M."/>
            <person name="Burr B."/>
            <person name="Sasaki T."/>
        </authorList>
    </citation>
    <scope>NUCLEOTIDE SEQUENCE [LARGE SCALE GENOMIC DNA]</scope>
    <source>
        <strain evidence="5">cv. Nipponbare</strain>
    </source>
</reference>
<keyword evidence="2" id="KW-1133">Transmembrane helix</keyword>